<evidence type="ECO:0000256" key="3">
    <source>
        <dbReference type="ARBA" id="ARBA00023170"/>
    </source>
</evidence>
<dbReference type="Ensembl" id="ENSONIT00000058504.1">
    <property type="protein sequence ID" value="ENSONIP00000030598.1"/>
    <property type="gene ID" value="ENSONIG00000018459.2"/>
</dbReference>
<dbReference type="GO" id="GO:0004930">
    <property type="term" value="F:G protein-coupled receptor activity"/>
    <property type="evidence" value="ECO:0007669"/>
    <property type="project" value="UniProtKB-KW"/>
</dbReference>
<dbReference type="GO" id="GO:0007200">
    <property type="term" value="P:phospholipase C-activating G protein-coupled receptor signaling pathway"/>
    <property type="evidence" value="ECO:0007669"/>
    <property type="project" value="TreeGrafter"/>
</dbReference>
<dbReference type="SUPFAM" id="SSF81321">
    <property type="entry name" value="Family A G protein-coupled receptor-like"/>
    <property type="match status" value="1"/>
</dbReference>
<organism evidence="7 8">
    <name type="scientific">Oreochromis niloticus</name>
    <name type="common">Nile tilapia</name>
    <name type="synonym">Tilapia nilotica</name>
    <dbReference type="NCBI Taxonomy" id="8128"/>
    <lineage>
        <taxon>Eukaryota</taxon>
        <taxon>Metazoa</taxon>
        <taxon>Chordata</taxon>
        <taxon>Craniata</taxon>
        <taxon>Vertebrata</taxon>
        <taxon>Euteleostomi</taxon>
        <taxon>Actinopterygii</taxon>
        <taxon>Neopterygii</taxon>
        <taxon>Teleostei</taxon>
        <taxon>Neoteleostei</taxon>
        <taxon>Acanthomorphata</taxon>
        <taxon>Ovalentaria</taxon>
        <taxon>Cichlomorphae</taxon>
        <taxon>Cichliformes</taxon>
        <taxon>Cichlidae</taxon>
        <taxon>African cichlids</taxon>
        <taxon>Pseudocrenilabrinae</taxon>
        <taxon>Oreochromini</taxon>
        <taxon>Oreochromis</taxon>
    </lineage>
</organism>
<keyword evidence="6" id="KW-1133">Transmembrane helix</keyword>
<evidence type="ECO:0000256" key="2">
    <source>
        <dbReference type="ARBA" id="ARBA00023040"/>
    </source>
</evidence>
<evidence type="ECO:0000256" key="6">
    <source>
        <dbReference type="SAM" id="Phobius"/>
    </source>
</evidence>
<comment type="subcellular location">
    <subcellularLocation>
        <location evidence="1">Membrane</location>
        <topology evidence="1">Multi-pass membrane protein</topology>
    </subcellularLocation>
</comment>
<feature type="transmembrane region" description="Helical" evidence="6">
    <location>
        <begin position="49"/>
        <end position="69"/>
    </location>
</feature>
<accession>A0A669B4D3</accession>
<dbReference type="PANTHER" id="PTHR24232">
    <property type="entry name" value="G-PROTEIN COUPLED RECEPTOR"/>
    <property type="match status" value="1"/>
</dbReference>
<evidence type="ECO:0008006" key="9">
    <source>
        <dbReference type="Google" id="ProtNLM"/>
    </source>
</evidence>
<name>A0A669B4D3_ORENI</name>
<reference evidence="7" key="3">
    <citation type="submission" date="2025-09" db="UniProtKB">
        <authorList>
            <consortium name="Ensembl"/>
        </authorList>
    </citation>
    <scope>IDENTIFICATION</scope>
</reference>
<proteinExistence type="predicted"/>
<keyword evidence="3" id="KW-0675">Receptor</keyword>
<keyword evidence="8" id="KW-1185">Reference proteome</keyword>
<feature type="transmembrane region" description="Helical" evidence="6">
    <location>
        <begin position="81"/>
        <end position="101"/>
    </location>
</feature>
<keyword evidence="6" id="KW-0812">Transmembrane</keyword>
<protein>
    <recommendedName>
        <fullName evidence="9">G-protein coupled receptors family 1 profile domain-containing protein</fullName>
    </recommendedName>
</protein>
<reference evidence="8" key="1">
    <citation type="submission" date="2012-01" db="EMBL/GenBank/DDBJ databases">
        <title>The Genome Sequence of Oreochromis niloticus (Nile Tilapia).</title>
        <authorList>
            <consortium name="Broad Institute Genome Assembly Team"/>
            <consortium name="Broad Institute Sequencing Platform"/>
            <person name="Di Palma F."/>
            <person name="Johnson J."/>
            <person name="Lander E.S."/>
            <person name="Lindblad-Toh K."/>
        </authorList>
    </citation>
    <scope>NUCLEOTIDE SEQUENCE [LARGE SCALE GENOMIC DNA]</scope>
</reference>
<dbReference type="InParanoid" id="A0A669B4D3"/>
<dbReference type="PANTHER" id="PTHR24232:SF85">
    <property type="entry name" value="G-PROTEIN COUPLED RECEPTOR 4"/>
    <property type="match status" value="1"/>
</dbReference>
<keyword evidence="2" id="KW-0297">G-protein coupled receptor</keyword>
<dbReference type="AlphaFoldDB" id="A0A669B4D3"/>
<feature type="transmembrane region" description="Helical" evidence="6">
    <location>
        <begin position="188"/>
        <end position="208"/>
    </location>
</feature>
<feature type="transmembrane region" description="Helical" evidence="6">
    <location>
        <begin position="148"/>
        <end position="167"/>
    </location>
</feature>
<dbReference type="Gene3D" id="1.20.1070.10">
    <property type="entry name" value="Rhodopsin 7-helix transmembrane proteins"/>
    <property type="match status" value="1"/>
</dbReference>
<sequence length="274" mass="31110">AKNDCLNMTFNLLMDSVGFVENKRTYPAHSRFSFKGLESQRRDPGPAPYYIYLLVSNLIQLCAPVLWLAKLEDHHQPTGVCGVFFFFGVTTSLNFKTCIVLERYFFISCPMLNFIRKTKGSILVSVLVWTMCVITLFLAILLHQVERIYFFTFYPAPLFILCLAGTLKALPAATSVPAEEKRRIIGTLFLLHLNYFVLVLPAVILLSFVRNVSLAMILLSPFVDLMLFCFMQKGPVDSLLSCLCSDVASDHQSETNGEKKEKQKVTELQKIKRI</sequence>
<dbReference type="GO" id="GO:0035025">
    <property type="term" value="P:positive regulation of Rho protein signal transduction"/>
    <property type="evidence" value="ECO:0007669"/>
    <property type="project" value="TreeGrafter"/>
</dbReference>
<evidence type="ECO:0000256" key="1">
    <source>
        <dbReference type="ARBA" id="ARBA00004141"/>
    </source>
</evidence>
<dbReference type="OMA" id="YPAPLFI"/>
<keyword evidence="5" id="KW-0807">Transducer</keyword>
<feature type="transmembrane region" description="Helical" evidence="6">
    <location>
        <begin position="122"/>
        <end position="142"/>
    </location>
</feature>
<evidence type="ECO:0000256" key="4">
    <source>
        <dbReference type="ARBA" id="ARBA00023180"/>
    </source>
</evidence>
<evidence type="ECO:0000256" key="5">
    <source>
        <dbReference type="ARBA" id="ARBA00023224"/>
    </source>
</evidence>
<evidence type="ECO:0000313" key="7">
    <source>
        <dbReference type="Ensembl" id="ENSONIP00000030598.1"/>
    </source>
</evidence>
<dbReference type="Proteomes" id="UP000005207">
    <property type="component" value="Linkage group LG13"/>
</dbReference>
<evidence type="ECO:0000313" key="8">
    <source>
        <dbReference type="Proteomes" id="UP000005207"/>
    </source>
</evidence>
<dbReference type="GO" id="GO:0005886">
    <property type="term" value="C:plasma membrane"/>
    <property type="evidence" value="ECO:0007669"/>
    <property type="project" value="TreeGrafter"/>
</dbReference>
<keyword evidence="6" id="KW-0472">Membrane</keyword>
<reference evidence="7" key="2">
    <citation type="submission" date="2025-08" db="UniProtKB">
        <authorList>
            <consortium name="Ensembl"/>
        </authorList>
    </citation>
    <scope>IDENTIFICATION</scope>
</reference>
<dbReference type="GeneTree" id="ENSGT00940000166295"/>
<keyword evidence="4" id="KW-0325">Glycoprotein</keyword>